<feature type="domain" description="Glycosyl hydrolases family 39 N-terminal catalytic" evidence="4">
    <location>
        <begin position="6"/>
        <end position="486"/>
    </location>
</feature>
<dbReference type="InterPro" id="IPR017853">
    <property type="entry name" value="GH"/>
</dbReference>
<protein>
    <submittedName>
        <fullName evidence="5">Glycosyl hydrolase</fullName>
    </submittedName>
</protein>
<proteinExistence type="inferred from homology"/>
<evidence type="ECO:0000256" key="1">
    <source>
        <dbReference type="ARBA" id="ARBA00008875"/>
    </source>
</evidence>
<gene>
    <name evidence="5" type="ORF">ACFPPC_29635</name>
</gene>
<dbReference type="PRINTS" id="PR00745">
    <property type="entry name" value="GLHYDRLASE39"/>
</dbReference>
<evidence type="ECO:0000313" key="5">
    <source>
        <dbReference type="EMBL" id="MFC5396816.1"/>
    </source>
</evidence>
<dbReference type="SUPFAM" id="SSF51011">
    <property type="entry name" value="Glycosyl hydrolase domain"/>
    <property type="match status" value="1"/>
</dbReference>
<dbReference type="Gene3D" id="3.20.20.80">
    <property type="entry name" value="Glycosidases"/>
    <property type="match status" value="1"/>
</dbReference>
<dbReference type="InterPro" id="IPR000514">
    <property type="entry name" value="Glyco_hydro_39"/>
</dbReference>
<dbReference type="RefSeq" id="WP_377013550.1">
    <property type="nucleotide sequence ID" value="NZ_JBHSLV010000078.1"/>
</dbReference>
<dbReference type="PANTHER" id="PTHR12631">
    <property type="entry name" value="ALPHA-L-IDURONIDASE"/>
    <property type="match status" value="1"/>
</dbReference>
<reference evidence="6" key="1">
    <citation type="journal article" date="2019" name="Int. J. Syst. Evol. Microbiol.">
        <title>The Global Catalogue of Microorganisms (GCM) 10K type strain sequencing project: providing services to taxonomists for standard genome sequencing and annotation.</title>
        <authorList>
            <consortium name="The Broad Institute Genomics Platform"/>
            <consortium name="The Broad Institute Genome Sequencing Center for Infectious Disease"/>
            <person name="Wu L."/>
            <person name="Ma J."/>
        </authorList>
    </citation>
    <scope>NUCLEOTIDE SEQUENCE [LARGE SCALE GENOMIC DNA]</scope>
    <source>
        <strain evidence="6">CGMCC 1.16326</strain>
    </source>
</reference>
<dbReference type="Pfam" id="PF01229">
    <property type="entry name" value="Glyco_hydro_39"/>
    <property type="match status" value="1"/>
</dbReference>
<evidence type="ECO:0000256" key="3">
    <source>
        <dbReference type="ARBA" id="ARBA00023295"/>
    </source>
</evidence>
<dbReference type="InterPro" id="IPR049165">
    <property type="entry name" value="GH39_as"/>
</dbReference>
<dbReference type="Gene3D" id="2.60.40.1500">
    <property type="entry name" value="Glycosyl hydrolase domain, family 39"/>
    <property type="match status" value="1"/>
</dbReference>
<dbReference type="PANTHER" id="PTHR12631:SF8">
    <property type="entry name" value="ALPHA-L-IDURONIDASE"/>
    <property type="match status" value="1"/>
</dbReference>
<dbReference type="Proteomes" id="UP001596104">
    <property type="component" value="Unassembled WGS sequence"/>
</dbReference>
<accession>A0ABW0HHQ8</accession>
<keyword evidence="6" id="KW-1185">Reference proteome</keyword>
<dbReference type="EMBL" id="JBHSLV010000078">
    <property type="protein sequence ID" value="MFC5396816.1"/>
    <property type="molecule type" value="Genomic_DNA"/>
</dbReference>
<evidence type="ECO:0000259" key="4">
    <source>
        <dbReference type="Pfam" id="PF01229"/>
    </source>
</evidence>
<dbReference type="InterPro" id="IPR051923">
    <property type="entry name" value="Glycosyl_Hydrolase_39"/>
</dbReference>
<comment type="caution">
    <text evidence="5">The sequence shown here is derived from an EMBL/GenBank/DDBJ whole genome shotgun (WGS) entry which is preliminary data.</text>
</comment>
<dbReference type="GO" id="GO:0016787">
    <property type="term" value="F:hydrolase activity"/>
    <property type="evidence" value="ECO:0007669"/>
    <property type="project" value="UniProtKB-KW"/>
</dbReference>
<evidence type="ECO:0000313" key="6">
    <source>
        <dbReference type="Proteomes" id="UP001596104"/>
    </source>
</evidence>
<organism evidence="5 6">
    <name type="scientific">Bosea vestrisii</name>
    <dbReference type="NCBI Taxonomy" id="151416"/>
    <lineage>
        <taxon>Bacteria</taxon>
        <taxon>Pseudomonadati</taxon>
        <taxon>Pseudomonadota</taxon>
        <taxon>Alphaproteobacteria</taxon>
        <taxon>Hyphomicrobiales</taxon>
        <taxon>Boseaceae</taxon>
        <taxon>Bosea</taxon>
    </lineage>
</organism>
<sequence length="612" mass="68237">MSDTTRIRIDLFAPTMPFRRFWRSTGFSPAELLLEPEMRQTLAYVGGVPNRGIEYMRVHYMLDLVTASSFGQYDWSRLDAAIDVMLEHRIRPFFELMGNPSYIYSDFNDVGQAHHWRDFMSEMAQRYQARYGADELRAWYFETWNEPDIWWKLGGETGFNNYYDACSEALKAVDPQLKLGGPGVARRIPPIFKSFLAHCDTGTNLFTGETGVRLDFISVHEKGAKKHAEDLTPNSLSIIRHEMMAVDYIREHHPRFAGLPFVNDECDPQIGWHLYHTWHGMPYFAGLAAKIVDQHQRLMIDGEGVDYEVLSNDNGFVGHWGHRTHLTYFGKRPVRAAQAEHKTDIAALEARRAEPEPFDLVKKPALSVMELLGLLSERRFDLGGQGLDPDRAGLGAIATALGRGEKPSGASVLLYNSVDRIWQSGESTVALDFSGLQPGAYALASFRIAHGKGDPFTVWEDLGAPDLPNAAELAAMRMAQEPVLSIEHLQIGGAKAEHELKLDMPLPSVALVALVRRDDNAPAAPSTPRISRFGGLNGENRVLFWEPAPYEGIQLFDVLGSAGESGPWQVINPVGLLSSVYLDSSVGAGFYRIRARDLFGRISAESGSVRAD</sequence>
<dbReference type="InterPro" id="IPR049166">
    <property type="entry name" value="GH39_cat"/>
</dbReference>
<comment type="similarity">
    <text evidence="1">Belongs to the glycosyl hydrolase 39 family.</text>
</comment>
<name>A0ABW0HHQ8_9HYPH</name>
<keyword evidence="2 5" id="KW-0378">Hydrolase</keyword>
<dbReference type="PROSITE" id="PS01027">
    <property type="entry name" value="GLYCOSYL_HYDROL_F39"/>
    <property type="match status" value="1"/>
</dbReference>
<evidence type="ECO:0000256" key="2">
    <source>
        <dbReference type="ARBA" id="ARBA00022801"/>
    </source>
</evidence>
<dbReference type="SUPFAM" id="SSF51445">
    <property type="entry name" value="(Trans)glycosidases"/>
    <property type="match status" value="1"/>
</dbReference>
<keyword evidence="3" id="KW-0326">Glycosidase</keyword>